<dbReference type="Proteomes" id="UP000029055">
    <property type="component" value="Unassembled WGS sequence"/>
</dbReference>
<dbReference type="OrthoDB" id="9810250at2"/>
<dbReference type="GO" id="GO:0003677">
    <property type="term" value="F:DNA binding"/>
    <property type="evidence" value="ECO:0007669"/>
    <property type="project" value="UniProtKB-UniRule"/>
</dbReference>
<evidence type="ECO:0000256" key="1">
    <source>
        <dbReference type="ARBA" id="ARBA00023125"/>
    </source>
</evidence>
<dbReference type="eggNOG" id="COG1309">
    <property type="taxonomic scope" value="Bacteria"/>
</dbReference>
<dbReference type="RefSeq" id="WP_051246116.1">
    <property type="nucleotide sequence ID" value="NZ_CP062939.1"/>
</dbReference>
<sequence length="236" mass="26057">MPTQTFFGLGAAKRERIEQALLHEFSSHPLCEAQVARIVRDAGIARGAFYVYFDDLDDAYRCALAIALRDIHGGLIDALQDSPDDTLDVFYRYTSAVVHQMTSSPYADLLRLHWQINEDQLQGHDEAAGLRGKMGEGRSEVERFFGDHPLIIAGQPLRDSDANCVAVRMLTQASHCCVRDVLAGKTVGNVMADFAMLLQIMRDGLRCRAGNCAESPVVENANTKEATDSCSSHLRK</sequence>
<dbReference type="InterPro" id="IPR001647">
    <property type="entry name" value="HTH_TetR"/>
</dbReference>
<evidence type="ECO:0000313" key="5">
    <source>
        <dbReference type="Proteomes" id="UP000029055"/>
    </source>
</evidence>
<proteinExistence type="predicted"/>
<comment type="caution">
    <text evidence="4">The sequence shown here is derived from an EMBL/GenBank/DDBJ whole genome shotgun (WGS) entry which is preliminary data.</text>
</comment>
<dbReference type="SUPFAM" id="SSF46689">
    <property type="entry name" value="Homeodomain-like"/>
    <property type="match status" value="1"/>
</dbReference>
<accession>A0A087EB09</accession>
<evidence type="ECO:0000259" key="3">
    <source>
        <dbReference type="PROSITE" id="PS50977"/>
    </source>
</evidence>
<evidence type="ECO:0000256" key="2">
    <source>
        <dbReference type="PROSITE-ProRule" id="PRU00335"/>
    </source>
</evidence>
<dbReference type="Gene3D" id="1.10.357.10">
    <property type="entry name" value="Tetracycline Repressor, domain 2"/>
    <property type="match status" value="1"/>
</dbReference>
<gene>
    <name evidence="4" type="ORF">BISU_1487</name>
</gene>
<organism evidence="4 5">
    <name type="scientific">Bifidobacterium subtile</name>
    <dbReference type="NCBI Taxonomy" id="77635"/>
    <lineage>
        <taxon>Bacteria</taxon>
        <taxon>Bacillati</taxon>
        <taxon>Actinomycetota</taxon>
        <taxon>Actinomycetes</taxon>
        <taxon>Bifidobacteriales</taxon>
        <taxon>Bifidobacteriaceae</taxon>
        <taxon>Bifidobacterium</taxon>
    </lineage>
</organism>
<feature type="DNA-binding region" description="H-T-H motif" evidence="2">
    <location>
        <begin position="34"/>
        <end position="53"/>
    </location>
</feature>
<protein>
    <submittedName>
        <fullName evidence="4">TetR family transcriptional regulator</fullName>
    </submittedName>
</protein>
<keyword evidence="1 2" id="KW-0238">DNA-binding</keyword>
<keyword evidence="5" id="KW-1185">Reference proteome</keyword>
<dbReference type="EMBL" id="JGZR01000002">
    <property type="protein sequence ID" value="KFJ04960.1"/>
    <property type="molecule type" value="Genomic_DNA"/>
</dbReference>
<feature type="domain" description="HTH tetR-type" evidence="3">
    <location>
        <begin position="11"/>
        <end position="71"/>
    </location>
</feature>
<dbReference type="PROSITE" id="PS50977">
    <property type="entry name" value="HTH_TETR_2"/>
    <property type="match status" value="1"/>
</dbReference>
<name>A0A087EB09_9BIFI</name>
<dbReference type="InterPro" id="IPR009057">
    <property type="entry name" value="Homeodomain-like_sf"/>
</dbReference>
<reference evidence="4 5" key="1">
    <citation type="submission" date="2014-03" db="EMBL/GenBank/DDBJ databases">
        <title>Genomics of Bifidobacteria.</title>
        <authorList>
            <person name="Ventura M."/>
            <person name="Milani C."/>
            <person name="Lugli G.A."/>
        </authorList>
    </citation>
    <scope>NUCLEOTIDE SEQUENCE [LARGE SCALE GENOMIC DNA]</scope>
    <source>
        <strain evidence="4 5">LMG 11597</strain>
    </source>
</reference>
<dbReference type="STRING" id="77635.BISU_1487"/>
<dbReference type="AlphaFoldDB" id="A0A087EB09"/>
<evidence type="ECO:0000313" key="4">
    <source>
        <dbReference type="EMBL" id="KFJ04960.1"/>
    </source>
</evidence>